<accession>A0ACC2C4B6</accession>
<protein>
    <submittedName>
        <fullName evidence="1">Uncharacterized protein</fullName>
    </submittedName>
</protein>
<name>A0ACC2C4B6_DIPCM</name>
<dbReference type="Proteomes" id="UP001162992">
    <property type="component" value="Chromosome 12"/>
</dbReference>
<evidence type="ECO:0000313" key="2">
    <source>
        <dbReference type="Proteomes" id="UP001162992"/>
    </source>
</evidence>
<proteinExistence type="predicted"/>
<dbReference type="EMBL" id="CM055103">
    <property type="protein sequence ID" value="KAJ7536835.1"/>
    <property type="molecule type" value="Genomic_DNA"/>
</dbReference>
<organism evidence="1 2">
    <name type="scientific">Diphasiastrum complanatum</name>
    <name type="common">Issler's clubmoss</name>
    <name type="synonym">Lycopodium complanatum</name>
    <dbReference type="NCBI Taxonomy" id="34168"/>
    <lineage>
        <taxon>Eukaryota</taxon>
        <taxon>Viridiplantae</taxon>
        <taxon>Streptophyta</taxon>
        <taxon>Embryophyta</taxon>
        <taxon>Tracheophyta</taxon>
        <taxon>Lycopodiopsida</taxon>
        <taxon>Lycopodiales</taxon>
        <taxon>Lycopodiaceae</taxon>
        <taxon>Lycopodioideae</taxon>
        <taxon>Diphasiastrum</taxon>
    </lineage>
</organism>
<reference evidence="2" key="1">
    <citation type="journal article" date="2024" name="Proc. Natl. Acad. Sci. U.S.A.">
        <title>Extraordinary preservation of gene collinearity over three hundred million years revealed in homosporous lycophytes.</title>
        <authorList>
            <person name="Li C."/>
            <person name="Wickell D."/>
            <person name="Kuo L.Y."/>
            <person name="Chen X."/>
            <person name="Nie B."/>
            <person name="Liao X."/>
            <person name="Peng D."/>
            <person name="Ji J."/>
            <person name="Jenkins J."/>
            <person name="Williams M."/>
            <person name="Shu S."/>
            <person name="Plott C."/>
            <person name="Barry K."/>
            <person name="Rajasekar S."/>
            <person name="Grimwood J."/>
            <person name="Han X."/>
            <person name="Sun S."/>
            <person name="Hou Z."/>
            <person name="He W."/>
            <person name="Dai G."/>
            <person name="Sun C."/>
            <person name="Schmutz J."/>
            <person name="Leebens-Mack J.H."/>
            <person name="Li F.W."/>
            <person name="Wang L."/>
        </authorList>
    </citation>
    <scope>NUCLEOTIDE SEQUENCE [LARGE SCALE GENOMIC DNA]</scope>
    <source>
        <strain evidence="2">cv. PW_Plant_1</strain>
    </source>
</reference>
<keyword evidence="2" id="KW-1185">Reference proteome</keyword>
<evidence type="ECO:0000313" key="1">
    <source>
        <dbReference type="EMBL" id="KAJ7536835.1"/>
    </source>
</evidence>
<sequence length="115" mass="12792">MYLRMSKAIVADLKGDDLNTVVCTFSESNATDAASDSFWSGLGILVTIRSSSPPFGFSCIVRIAARTFLSNYMNIDFIINATITANYPHHLVAKFLWHYCCCHLTIKAGPNMRHI</sequence>
<comment type="caution">
    <text evidence="1">The sequence shown here is derived from an EMBL/GenBank/DDBJ whole genome shotgun (WGS) entry which is preliminary data.</text>
</comment>
<gene>
    <name evidence="1" type="ORF">O6H91_12G084100</name>
</gene>